<evidence type="ECO:0000256" key="2">
    <source>
        <dbReference type="ARBA" id="ARBA00022840"/>
    </source>
</evidence>
<dbReference type="InterPro" id="IPR017871">
    <property type="entry name" value="ABC_transporter-like_CS"/>
</dbReference>
<dbReference type="InterPro" id="IPR003593">
    <property type="entry name" value="AAA+_ATPase"/>
</dbReference>
<dbReference type="PROSITE" id="PS50893">
    <property type="entry name" value="ABC_TRANSPORTER_2"/>
    <property type="match status" value="2"/>
</dbReference>
<proteinExistence type="predicted"/>
<dbReference type="AlphaFoldDB" id="A0A9D1PY88"/>
<dbReference type="PROSITE" id="PS00211">
    <property type="entry name" value="ABC_TRANSPORTER_1"/>
    <property type="match status" value="1"/>
</dbReference>
<dbReference type="SMART" id="SM00382">
    <property type="entry name" value="AAA"/>
    <property type="match status" value="2"/>
</dbReference>
<dbReference type="InterPro" id="IPR003439">
    <property type="entry name" value="ABC_transporter-like_ATP-bd"/>
</dbReference>
<dbReference type="PANTHER" id="PTHR43158">
    <property type="entry name" value="SKFA PEPTIDE EXPORT ATP-BINDING PROTEIN SKFE"/>
    <property type="match status" value="1"/>
</dbReference>
<feature type="domain" description="ABC transporter" evidence="4">
    <location>
        <begin position="10"/>
        <end position="251"/>
    </location>
</feature>
<gene>
    <name evidence="5" type="ORF">H9894_06435</name>
</gene>
<evidence type="ECO:0000256" key="1">
    <source>
        <dbReference type="ARBA" id="ARBA00022741"/>
    </source>
</evidence>
<evidence type="ECO:0000256" key="3">
    <source>
        <dbReference type="SAM" id="MobiDB-lite"/>
    </source>
</evidence>
<dbReference type="GO" id="GO:0016887">
    <property type="term" value="F:ATP hydrolysis activity"/>
    <property type="evidence" value="ECO:0007669"/>
    <property type="project" value="InterPro"/>
</dbReference>
<comment type="caution">
    <text evidence="5">The sequence shown here is derived from an EMBL/GenBank/DDBJ whole genome shotgun (WGS) entry which is preliminary data.</text>
</comment>
<evidence type="ECO:0000313" key="5">
    <source>
        <dbReference type="EMBL" id="HIW00812.1"/>
    </source>
</evidence>
<sequence length="485" mass="54441">MSSSTLLCRLNHAELFLPGDMQRRLILKDLCWDIHQGAHTVLIGKNGAGKTTLLRLLHGEAWCTAGSVTWFDGREHSSSRITGLAVTSLVSPAMQENFQRHAWDISGRELMLSGFDGTPMLYSEAEPARIKMVEAMAEELDATSLLNRNIRELSQGQLRLLLLGRAMVRKPLLLLLDECTDGLDARHRACFASALKRLSTQSTIIVTTHRESMLPDWIEHKRYVVEGRLVDTPVPLDDDMEESPRETPGISDPVRVQSEPVPLVEVENASVYLHGKKVLHDINWRIYPGENWHLAGANGSGKSTFLRMLAGDEQVAWPGTITFSLPEKDRDIPFVTLRRRIRLVSDFAQALYEYDVTCLELVLSGFENTVGIYRTFTAEEQACALQQLERVGLADLAQASIRRISTGQLRKAFLARALLGFPTVLLLDEACTGLDARGRYEYLEVLDRLADEGLSYVFVSHYQEDIPTSVNRRARMRDGTLEVLN</sequence>
<name>A0A9D1PY88_9BACT</name>
<evidence type="ECO:0000259" key="4">
    <source>
        <dbReference type="PROSITE" id="PS50893"/>
    </source>
</evidence>
<dbReference type="SUPFAM" id="SSF52540">
    <property type="entry name" value="P-loop containing nucleoside triphosphate hydrolases"/>
    <property type="match status" value="2"/>
</dbReference>
<dbReference type="GO" id="GO:0005524">
    <property type="term" value="F:ATP binding"/>
    <property type="evidence" value="ECO:0007669"/>
    <property type="project" value="UniProtKB-KW"/>
</dbReference>
<dbReference type="Pfam" id="PF00005">
    <property type="entry name" value="ABC_tran"/>
    <property type="match status" value="2"/>
</dbReference>
<keyword evidence="2 5" id="KW-0067">ATP-binding</keyword>
<dbReference type="EMBL" id="DXHV01000062">
    <property type="protein sequence ID" value="HIW00812.1"/>
    <property type="molecule type" value="Genomic_DNA"/>
</dbReference>
<keyword evidence="1" id="KW-0547">Nucleotide-binding</keyword>
<dbReference type="InterPro" id="IPR027417">
    <property type="entry name" value="P-loop_NTPase"/>
</dbReference>
<evidence type="ECO:0000313" key="6">
    <source>
        <dbReference type="Proteomes" id="UP000886752"/>
    </source>
</evidence>
<reference evidence="5" key="2">
    <citation type="submission" date="2021-04" db="EMBL/GenBank/DDBJ databases">
        <authorList>
            <person name="Gilroy R."/>
        </authorList>
    </citation>
    <scope>NUCLEOTIDE SEQUENCE</scope>
    <source>
        <strain evidence="5">ChiHecec2B26-446</strain>
    </source>
</reference>
<dbReference type="Gene3D" id="3.40.50.300">
    <property type="entry name" value="P-loop containing nucleotide triphosphate hydrolases"/>
    <property type="match status" value="2"/>
</dbReference>
<accession>A0A9D1PY88</accession>
<dbReference type="Proteomes" id="UP000886752">
    <property type="component" value="Unassembled WGS sequence"/>
</dbReference>
<feature type="region of interest" description="Disordered" evidence="3">
    <location>
        <begin position="234"/>
        <end position="254"/>
    </location>
</feature>
<protein>
    <submittedName>
        <fullName evidence="5">ATP-binding cassette domain-containing protein</fullName>
    </submittedName>
</protein>
<feature type="domain" description="ABC transporter" evidence="4">
    <location>
        <begin position="264"/>
        <end position="485"/>
    </location>
</feature>
<dbReference type="PANTHER" id="PTHR43158:SF2">
    <property type="entry name" value="SKFA PEPTIDE EXPORT ATP-BINDING PROTEIN SKFE"/>
    <property type="match status" value="1"/>
</dbReference>
<organism evidence="5 6">
    <name type="scientific">Candidatus Desulfovibrio intestinipullorum</name>
    <dbReference type="NCBI Taxonomy" id="2838536"/>
    <lineage>
        <taxon>Bacteria</taxon>
        <taxon>Pseudomonadati</taxon>
        <taxon>Thermodesulfobacteriota</taxon>
        <taxon>Desulfovibrionia</taxon>
        <taxon>Desulfovibrionales</taxon>
        <taxon>Desulfovibrionaceae</taxon>
        <taxon>Desulfovibrio</taxon>
    </lineage>
</organism>
<reference evidence="5" key="1">
    <citation type="journal article" date="2021" name="PeerJ">
        <title>Extensive microbial diversity within the chicken gut microbiome revealed by metagenomics and culture.</title>
        <authorList>
            <person name="Gilroy R."/>
            <person name="Ravi A."/>
            <person name="Getino M."/>
            <person name="Pursley I."/>
            <person name="Horton D.L."/>
            <person name="Alikhan N.F."/>
            <person name="Baker D."/>
            <person name="Gharbi K."/>
            <person name="Hall N."/>
            <person name="Watson M."/>
            <person name="Adriaenssens E.M."/>
            <person name="Foster-Nyarko E."/>
            <person name="Jarju S."/>
            <person name="Secka A."/>
            <person name="Antonio M."/>
            <person name="Oren A."/>
            <person name="Chaudhuri R.R."/>
            <person name="La Ragione R."/>
            <person name="Hildebrand F."/>
            <person name="Pallen M.J."/>
        </authorList>
    </citation>
    <scope>NUCLEOTIDE SEQUENCE</scope>
    <source>
        <strain evidence="5">ChiHecec2B26-446</strain>
    </source>
</reference>